<dbReference type="EMBL" id="JAATHJ010000026">
    <property type="protein sequence ID" value="NJP38651.1"/>
    <property type="molecule type" value="Genomic_DNA"/>
</dbReference>
<dbReference type="Proteomes" id="UP000752012">
    <property type="component" value="Unassembled WGS sequence"/>
</dbReference>
<comment type="caution">
    <text evidence="2">The sequence shown here is derived from an EMBL/GenBank/DDBJ whole genome shotgun (WGS) entry which is preliminary data.</text>
</comment>
<keyword evidence="3" id="KW-1185">Reference proteome</keyword>
<feature type="domain" description="DUF6431" evidence="1">
    <location>
        <begin position="2"/>
        <end position="65"/>
    </location>
</feature>
<evidence type="ECO:0000313" key="3">
    <source>
        <dbReference type="Proteomes" id="UP000752012"/>
    </source>
</evidence>
<dbReference type="Pfam" id="PF20020">
    <property type="entry name" value="DUF6431"/>
    <property type="match status" value="1"/>
</dbReference>
<evidence type="ECO:0000313" key="2">
    <source>
        <dbReference type="EMBL" id="NJP38651.1"/>
    </source>
</evidence>
<organism evidence="2 3">
    <name type="scientific">Alkalicoccus luteus</name>
    <dbReference type="NCBI Taxonomy" id="1237094"/>
    <lineage>
        <taxon>Bacteria</taxon>
        <taxon>Bacillati</taxon>
        <taxon>Bacillota</taxon>
        <taxon>Bacilli</taxon>
        <taxon>Bacillales</taxon>
        <taxon>Bacillaceae</taxon>
        <taxon>Alkalicoccus</taxon>
    </lineage>
</organism>
<reference evidence="2 3" key="1">
    <citation type="submission" date="2020-03" db="EMBL/GenBank/DDBJ databases">
        <title>Assessment of the enzymatic potential of alkaline-tolerant lipase obtained from Bacillus luteus H11 (technogenic soil) for the bioremediation of saline soils contaminated with petroleum substances.</title>
        <authorList>
            <person name="Kalwasinska A."/>
        </authorList>
    </citation>
    <scope>NUCLEOTIDE SEQUENCE [LARGE SCALE GENOMIC DNA]</scope>
    <source>
        <strain evidence="2 3">H11</strain>
    </source>
</reference>
<dbReference type="AlphaFoldDB" id="A0A969PQN8"/>
<evidence type="ECO:0000259" key="1">
    <source>
        <dbReference type="Pfam" id="PF20020"/>
    </source>
</evidence>
<accession>A0A969PQN8</accession>
<sequence>MKDEHGESRTFVIRRLRCDQCQTIHHELPALIIPYKRYAAAVIETAVLPASHLAVAVDESTLVRWRKWFLDLVQYWLFILQSLRIQLEWHETSTVDLSSQRLPVHQRVGQWVGKTRGWLGSLVHPVANHHFWIHTRSAFLTRSSFDTLAVSPKGSE</sequence>
<name>A0A969PQN8_9BACI</name>
<gene>
    <name evidence="2" type="ORF">HCN83_13815</name>
</gene>
<dbReference type="InterPro" id="IPR045536">
    <property type="entry name" value="DUF6431"/>
</dbReference>
<proteinExistence type="predicted"/>
<protein>
    <recommendedName>
        <fullName evidence="1">DUF6431 domain-containing protein</fullName>
    </recommendedName>
</protein>